<dbReference type="Gene3D" id="3.20.20.140">
    <property type="entry name" value="Metal-dependent hydrolases"/>
    <property type="match status" value="1"/>
</dbReference>
<dbReference type="InterPro" id="IPR011059">
    <property type="entry name" value="Metal-dep_hydrolase_composite"/>
</dbReference>
<dbReference type="NCBIfam" id="TIGR00221">
    <property type="entry name" value="nagA"/>
    <property type="match status" value="1"/>
</dbReference>
<dbReference type="EC" id="3.5.1.25" evidence="7"/>
<dbReference type="PANTHER" id="PTHR11113:SF14">
    <property type="entry name" value="N-ACETYLGLUCOSAMINE-6-PHOSPHATE DEACETYLASE"/>
    <property type="match status" value="1"/>
</dbReference>
<gene>
    <name evidence="7" type="primary">nagA</name>
    <name evidence="7" type="ORF">P6P90_00040</name>
</gene>
<dbReference type="SUPFAM" id="SSF51338">
    <property type="entry name" value="Composite domain of metallo-dependent hydrolases"/>
    <property type="match status" value="1"/>
</dbReference>
<evidence type="ECO:0000313" key="7">
    <source>
        <dbReference type="EMBL" id="MDG5752388.1"/>
    </source>
</evidence>
<reference evidence="7 8" key="1">
    <citation type="submission" date="2023-04" db="EMBL/GenBank/DDBJ databases">
        <title>Ectobacillus antri isolated from activated sludge.</title>
        <authorList>
            <person name="Yan P."/>
            <person name="Liu X."/>
        </authorList>
    </citation>
    <scope>NUCLEOTIDE SEQUENCE [LARGE SCALE GENOMIC DNA]</scope>
    <source>
        <strain evidence="7 8">C18H</strain>
    </source>
</reference>
<comment type="similarity">
    <text evidence="1 5">Belongs to the metallo-dependent hydrolases superfamily. NagA family.</text>
</comment>
<dbReference type="InterPro" id="IPR032466">
    <property type="entry name" value="Metal_Hydrolase"/>
</dbReference>
<dbReference type="Proteomes" id="UP001218246">
    <property type="component" value="Unassembled WGS sequence"/>
</dbReference>
<dbReference type="RefSeq" id="WP_124564829.1">
    <property type="nucleotide sequence ID" value="NZ_JARRRY010000001.1"/>
</dbReference>
<evidence type="ECO:0000256" key="5">
    <source>
        <dbReference type="PIRNR" id="PIRNR038994"/>
    </source>
</evidence>
<evidence type="ECO:0000313" key="8">
    <source>
        <dbReference type="Proteomes" id="UP001218246"/>
    </source>
</evidence>
<comment type="caution">
    <text evidence="7">The sequence shown here is derived from an EMBL/GenBank/DDBJ whole genome shotgun (WGS) entry which is preliminary data.</text>
</comment>
<evidence type="ECO:0000256" key="1">
    <source>
        <dbReference type="ARBA" id="ARBA00010716"/>
    </source>
</evidence>
<sequence>MKRKVIIRVKIYTGYEVIEEGYIRYNNVIEEVGSMRNYKASDDEIVYDAAGGIIIPGMIDIHIHGGYGIDVMDGEAELLLAFEEKLLQEGVTSFFPTTMTQSEQAITNALQSMREAKERGAHFPYIHLEGPYVSKKRAGAQPMEHIVPVNIEQFKKWQKESNDLIKLVTYAPEETDAEEFGGYLQEKGIVRAVGHSDATFAQLQELNICHATHLFNQMKPMHHREPGVVGYVLLQEDTMVEIIPDGIHVHPEMIKLAYRLKGAKKISVITDAMRAKGLKDGAYELGGQTVFVKEGKATLADGTLAGSVLKMDEAFRNIIAFTGCTIEEAVLMTSVNQAEKFQLHRKGALLPGKDADFVVLNEELFIEDTVRCGIHLNYSNGRTCDEDTYRKFK</sequence>
<dbReference type="EMBL" id="JARULN010000001">
    <property type="protein sequence ID" value="MDG5752388.1"/>
    <property type="molecule type" value="Genomic_DNA"/>
</dbReference>
<dbReference type="GO" id="GO:0008448">
    <property type="term" value="F:N-acetylglucosamine-6-phosphate deacetylase activity"/>
    <property type="evidence" value="ECO:0007669"/>
    <property type="project" value="UniProtKB-EC"/>
</dbReference>
<dbReference type="InterPro" id="IPR006680">
    <property type="entry name" value="Amidohydro-rel"/>
</dbReference>
<name>A0ABT6H0V1_9BACI</name>
<evidence type="ECO:0000259" key="6">
    <source>
        <dbReference type="Pfam" id="PF01979"/>
    </source>
</evidence>
<feature type="domain" description="Amidohydrolase-related" evidence="6">
    <location>
        <begin position="53"/>
        <end position="363"/>
    </location>
</feature>
<keyword evidence="2" id="KW-0479">Metal-binding</keyword>
<evidence type="ECO:0000256" key="2">
    <source>
        <dbReference type="ARBA" id="ARBA00022723"/>
    </source>
</evidence>
<dbReference type="Gene3D" id="2.30.40.10">
    <property type="entry name" value="Urease, subunit C, domain 1"/>
    <property type="match status" value="1"/>
</dbReference>
<dbReference type="SUPFAM" id="SSF51556">
    <property type="entry name" value="Metallo-dependent hydrolases"/>
    <property type="match status" value="1"/>
</dbReference>
<dbReference type="InterPro" id="IPR003764">
    <property type="entry name" value="GlcNAc_6-P_deAcase"/>
</dbReference>
<keyword evidence="4 5" id="KW-0119">Carbohydrate metabolism</keyword>
<dbReference type="PIRSF" id="PIRSF038994">
    <property type="entry name" value="NagA"/>
    <property type="match status" value="1"/>
</dbReference>
<evidence type="ECO:0000256" key="3">
    <source>
        <dbReference type="ARBA" id="ARBA00022801"/>
    </source>
</evidence>
<accession>A0ABT6H0V1</accession>
<dbReference type="PANTHER" id="PTHR11113">
    <property type="entry name" value="N-ACETYLGLUCOSAMINE-6-PHOSPHATE DEACETYLASE"/>
    <property type="match status" value="1"/>
</dbReference>
<keyword evidence="3 5" id="KW-0378">Hydrolase</keyword>
<protein>
    <submittedName>
        <fullName evidence="7">N-acetylglucosamine-6-phosphate deacetylase</fullName>
        <ecNumber evidence="7">3.5.1.25</ecNumber>
    </submittedName>
</protein>
<dbReference type="Pfam" id="PF01979">
    <property type="entry name" value="Amidohydro_1"/>
    <property type="match status" value="1"/>
</dbReference>
<evidence type="ECO:0000256" key="4">
    <source>
        <dbReference type="ARBA" id="ARBA00023277"/>
    </source>
</evidence>
<dbReference type="CDD" id="cd00854">
    <property type="entry name" value="NagA"/>
    <property type="match status" value="1"/>
</dbReference>
<keyword evidence="8" id="KW-1185">Reference proteome</keyword>
<organism evidence="7 8">
    <name type="scientific">Ectobacillus antri</name>
    <dbReference type="NCBI Taxonomy" id="2486280"/>
    <lineage>
        <taxon>Bacteria</taxon>
        <taxon>Bacillati</taxon>
        <taxon>Bacillota</taxon>
        <taxon>Bacilli</taxon>
        <taxon>Bacillales</taxon>
        <taxon>Bacillaceae</taxon>
        <taxon>Ectobacillus</taxon>
    </lineage>
</organism>
<proteinExistence type="inferred from homology"/>